<evidence type="ECO:0000256" key="7">
    <source>
        <dbReference type="ARBA" id="ARBA00023157"/>
    </source>
</evidence>
<gene>
    <name evidence="12" type="ORF">LIER_10554</name>
</gene>
<dbReference type="GO" id="GO:0042545">
    <property type="term" value="P:cell wall modification"/>
    <property type="evidence" value="ECO:0007669"/>
    <property type="project" value="InterPro"/>
</dbReference>
<dbReference type="Pfam" id="PF01095">
    <property type="entry name" value="Pectinesterase"/>
    <property type="match status" value="1"/>
</dbReference>
<keyword evidence="5" id="KW-0378">Hydrolase</keyword>
<keyword evidence="8" id="KW-0325">Glycoprotein</keyword>
<evidence type="ECO:0000256" key="1">
    <source>
        <dbReference type="ARBA" id="ARBA00005184"/>
    </source>
</evidence>
<keyword evidence="6" id="KW-0063">Aspartyl esterase</keyword>
<dbReference type="InterPro" id="IPR000070">
    <property type="entry name" value="Pectinesterase_cat"/>
</dbReference>
<comment type="similarity">
    <text evidence="2">In the N-terminal section; belongs to the PMEI family.</text>
</comment>
<comment type="similarity">
    <text evidence="3">In the C-terminal section; belongs to the pectinesterase family.</text>
</comment>
<keyword evidence="7" id="KW-1015">Disulfide bond</keyword>
<feature type="domain" description="Pectinesterase inhibitor" evidence="11">
    <location>
        <begin position="46"/>
        <end position="200"/>
    </location>
</feature>
<sequence>MFNFKRKTKLLLTALPISFILLTLLFTLSKTKSTTTKSHIHIHVHKNIQIAQTSCDGTLYPELCVSTLTNFPDLHTKTLTEIISANVNYTMSEVKDSTINFTSLRKKLYKKIDPLDRQALEDCLELLADTVLELKTALGDLSPNKSVDKQYTDLQTLFSGAMTNQYTCLDGFAYSKKNVRKYFQKSLKKISKHVSNSLAMLKKLKKQRQKNSSGHHSEIFSEYGEVKSGFPTWVKKKERALLESTLNENKFDMVVAQDGSGNYSTINDALRAAPNASSTRFVIHIKAGAYFEYIEIERTKSNIMLVGDGIGKTWIKGNRSVVDGWTTFRSATVGEFSL</sequence>
<comment type="pathway">
    <text evidence="1">Glycan metabolism; pectin degradation; 2-dehydro-3-deoxy-D-gluconate from pectin: step 1/5.</text>
</comment>
<reference evidence="12 13" key="1">
    <citation type="submission" date="2024-01" db="EMBL/GenBank/DDBJ databases">
        <title>The complete chloroplast genome sequence of Lithospermum erythrorhizon: insights into the phylogenetic relationship among Boraginaceae species and the maternal lineages of purple gromwells.</title>
        <authorList>
            <person name="Okada T."/>
            <person name="Watanabe K."/>
        </authorList>
    </citation>
    <scope>NUCLEOTIDE SEQUENCE [LARGE SCALE GENOMIC DNA]</scope>
</reference>
<evidence type="ECO:0000256" key="10">
    <source>
        <dbReference type="ARBA" id="ARBA00047928"/>
    </source>
</evidence>
<evidence type="ECO:0000256" key="2">
    <source>
        <dbReference type="ARBA" id="ARBA00006027"/>
    </source>
</evidence>
<dbReference type="Pfam" id="PF04043">
    <property type="entry name" value="PMEI"/>
    <property type="match status" value="1"/>
</dbReference>
<dbReference type="FunFam" id="1.20.140.40:FF:000010">
    <property type="entry name" value="Pectinesterase"/>
    <property type="match status" value="1"/>
</dbReference>
<proteinExistence type="inferred from homology"/>
<dbReference type="Gene3D" id="2.160.20.10">
    <property type="entry name" value="Single-stranded right-handed beta-helix, Pectin lyase-like"/>
    <property type="match status" value="1"/>
</dbReference>
<dbReference type="InterPro" id="IPR035513">
    <property type="entry name" value="Invertase/methylesterase_inhib"/>
</dbReference>
<dbReference type="InterPro" id="IPR011050">
    <property type="entry name" value="Pectin_lyase_fold/virulence"/>
</dbReference>
<name>A0AAV3PP23_LITER</name>
<dbReference type="PANTHER" id="PTHR31707">
    <property type="entry name" value="PECTINESTERASE"/>
    <property type="match status" value="1"/>
</dbReference>
<evidence type="ECO:0000313" key="13">
    <source>
        <dbReference type="Proteomes" id="UP001454036"/>
    </source>
</evidence>
<evidence type="ECO:0000313" key="12">
    <source>
        <dbReference type="EMBL" id="GAA0151953.1"/>
    </source>
</evidence>
<dbReference type="CDD" id="cd15798">
    <property type="entry name" value="PMEI-like_3"/>
    <property type="match status" value="1"/>
</dbReference>
<evidence type="ECO:0000256" key="5">
    <source>
        <dbReference type="ARBA" id="ARBA00022801"/>
    </source>
</evidence>
<evidence type="ECO:0000256" key="9">
    <source>
        <dbReference type="ARBA" id="ARBA00023316"/>
    </source>
</evidence>
<dbReference type="GO" id="GO:0030599">
    <property type="term" value="F:pectinesterase activity"/>
    <property type="evidence" value="ECO:0007669"/>
    <property type="project" value="UniProtKB-EC"/>
</dbReference>
<accession>A0AAV3PP23</accession>
<comment type="catalytic activity">
    <reaction evidence="10">
        <text>[(1-&gt;4)-alpha-D-galacturonosyl methyl ester](n) + n H2O = [(1-&gt;4)-alpha-D-galacturonosyl](n) + n methanol + n H(+)</text>
        <dbReference type="Rhea" id="RHEA:22380"/>
        <dbReference type="Rhea" id="RHEA-COMP:14570"/>
        <dbReference type="Rhea" id="RHEA-COMP:14573"/>
        <dbReference type="ChEBI" id="CHEBI:15377"/>
        <dbReference type="ChEBI" id="CHEBI:15378"/>
        <dbReference type="ChEBI" id="CHEBI:17790"/>
        <dbReference type="ChEBI" id="CHEBI:140522"/>
        <dbReference type="ChEBI" id="CHEBI:140523"/>
        <dbReference type="EC" id="3.1.1.11"/>
    </reaction>
</comment>
<dbReference type="EMBL" id="BAABME010001885">
    <property type="protein sequence ID" value="GAA0151953.1"/>
    <property type="molecule type" value="Genomic_DNA"/>
</dbReference>
<dbReference type="NCBIfam" id="TIGR01614">
    <property type="entry name" value="PME_inhib"/>
    <property type="match status" value="1"/>
</dbReference>
<evidence type="ECO:0000256" key="8">
    <source>
        <dbReference type="ARBA" id="ARBA00023180"/>
    </source>
</evidence>
<protein>
    <recommendedName>
        <fullName evidence="4">pectinesterase</fullName>
        <ecNumber evidence="4">3.1.1.11</ecNumber>
    </recommendedName>
</protein>
<keyword evidence="9" id="KW-0961">Cell wall biogenesis/degradation</keyword>
<dbReference type="AlphaFoldDB" id="A0AAV3PP23"/>
<evidence type="ECO:0000256" key="6">
    <source>
        <dbReference type="ARBA" id="ARBA00023085"/>
    </source>
</evidence>
<evidence type="ECO:0000256" key="3">
    <source>
        <dbReference type="ARBA" id="ARBA00007786"/>
    </source>
</evidence>
<dbReference type="GO" id="GO:0004857">
    <property type="term" value="F:enzyme inhibitor activity"/>
    <property type="evidence" value="ECO:0007669"/>
    <property type="project" value="InterPro"/>
</dbReference>
<dbReference type="SUPFAM" id="SSF101148">
    <property type="entry name" value="Plant invertase/pectin methylesterase inhibitor"/>
    <property type="match status" value="1"/>
</dbReference>
<keyword evidence="13" id="KW-1185">Reference proteome</keyword>
<dbReference type="InterPro" id="IPR006501">
    <property type="entry name" value="Pectinesterase_inhib_dom"/>
</dbReference>
<comment type="caution">
    <text evidence="12">The sequence shown here is derived from an EMBL/GenBank/DDBJ whole genome shotgun (WGS) entry which is preliminary data.</text>
</comment>
<dbReference type="InterPro" id="IPR012334">
    <property type="entry name" value="Pectin_lyas_fold"/>
</dbReference>
<organism evidence="12 13">
    <name type="scientific">Lithospermum erythrorhizon</name>
    <name type="common">Purple gromwell</name>
    <name type="synonym">Lithospermum officinale var. erythrorhizon</name>
    <dbReference type="NCBI Taxonomy" id="34254"/>
    <lineage>
        <taxon>Eukaryota</taxon>
        <taxon>Viridiplantae</taxon>
        <taxon>Streptophyta</taxon>
        <taxon>Embryophyta</taxon>
        <taxon>Tracheophyta</taxon>
        <taxon>Spermatophyta</taxon>
        <taxon>Magnoliopsida</taxon>
        <taxon>eudicotyledons</taxon>
        <taxon>Gunneridae</taxon>
        <taxon>Pentapetalae</taxon>
        <taxon>asterids</taxon>
        <taxon>lamiids</taxon>
        <taxon>Boraginales</taxon>
        <taxon>Boraginaceae</taxon>
        <taxon>Boraginoideae</taxon>
        <taxon>Lithospermeae</taxon>
        <taxon>Lithospermum</taxon>
    </lineage>
</organism>
<dbReference type="SUPFAM" id="SSF51126">
    <property type="entry name" value="Pectin lyase-like"/>
    <property type="match status" value="1"/>
</dbReference>
<dbReference type="Proteomes" id="UP001454036">
    <property type="component" value="Unassembled WGS sequence"/>
</dbReference>
<evidence type="ECO:0000256" key="4">
    <source>
        <dbReference type="ARBA" id="ARBA00013229"/>
    </source>
</evidence>
<dbReference type="Gene3D" id="1.20.140.40">
    <property type="entry name" value="Invertase/pectin methylesterase inhibitor family protein"/>
    <property type="match status" value="1"/>
</dbReference>
<dbReference type="EC" id="3.1.1.11" evidence="4"/>
<evidence type="ECO:0000259" key="11">
    <source>
        <dbReference type="SMART" id="SM00856"/>
    </source>
</evidence>
<dbReference type="SMART" id="SM00856">
    <property type="entry name" value="PMEI"/>
    <property type="match status" value="1"/>
</dbReference>